<dbReference type="RefSeq" id="WP_066597919.1">
    <property type="nucleotide sequence ID" value="NZ_CP016282.1"/>
</dbReference>
<organism evidence="2 3">
    <name type="scientific">Cryobacterium arcticum</name>
    <dbReference type="NCBI Taxonomy" id="670052"/>
    <lineage>
        <taxon>Bacteria</taxon>
        <taxon>Bacillati</taxon>
        <taxon>Actinomycetota</taxon>
        <taxon>Actinomycetes</taxon>
        <taxon>Micrococcales</taxon>
        <taxon>Microbacteriaceae</taxon>
        <taxon>Cryobacterium</taxon>
    </lineage>
</organism>
<reference evidence="2 3" key="1">
    <citation type="submission" date="2016-06" db="EMBL/GenBank/DDBJ databases">
        <title>Genome sequencing of Cryobacterium arcticum PAMC 27867.</title>
        <authorList>
            <person name="Lee J."/>
            <person name="Kim O.-S."/>
        </authorList>
    </citation>
    <scope>NUCLEOTIDE SEQUENCE [LARGE SCALE GENOMIC DNA]</scope>
    <source>
        <strain evidence="2 3">PAMC 27867</strain>
    </source>
</reference>
<dbReference type="OrthoDB" id="5020001at2"/>
<keyword evidence="1" id="KW-0472">Membrane</keyword>
<dbReference type="PATRIC" id="fig|670052.7.peg.3210"/>
<keyword evidence="1" id="KW-0812">Transmembrane</keyword>
<dbReference type="STRING" id="670052.PA27867_3120"/>
<dbReference type="EMBL" id="CP016282">
    <property type="protein sequence ID" value="ANP74054.1"/>
    <property type="molecule type" value="Genomic_DNA"/>
</dbReference>
<name>A0A1B1BNB2_9MICO</name>
<feature type="transmembrane region" description="Helical" evidence="1">
    <location>
        <begin position="61"/>
        <end position="82"/>
    </location>
</feature>
<keyword evidence="3" id="KW-1185">Reference proteome</keyword>
<gene>
    <name evidence="2" type="ORF">PA27867_3120</name>
</gene>
<evidence type="ECO:0000256" key="1">
    <source>
        <dbReference type="SAM" id="Phobius"/>
    </source>
</evidence>
<feature type="transmembrane region" description="Helical" evidence="1">
    <location>
        <begin position="34"/>
        <end position="55"/>
    </location>
</feature>
<dbReference type="Proteomes" id="UP000092582">
    <property type="component" value="Chromosome 1"/>
</dbReference>
<protein>
    <submittedName>
        <fullName evidence="2">Chemotaxis protein CheY</fullName>
    </submittedName>
</protein>
<feature type="transmembrane region" description="Helical" evidence="1">
    <location>
        <begin position="94"/>
        <end position="114"/>
    </location>
</feature>
<sequence>MGTTPTITALEARRLLDRADRVSRSAHNATRWPYITFILALGVATSMGTFAMALTTDSAFGLAYFGTLFVMFALMIFFMVSIQGRSAFARSRRWTGYIASWFVSYAAAISVVIWAHGSVLLAGIASGLVLIVAFVCAAHEARS</sequence>
<proteinExistence type="predicted"/>
<dbReference type="KEGG" id="cart:PA27867_3120"/>
<evidence type="ECO:0000313" key="3">
    <source>
        <dbReference type="Proteomes" id="UP000092582"/>
    </source>
</evidence>
<evidence type="ECO:0000313" key="2">
    <source>
        <dbReference type="EMBL" id="ANP74054.1"/>
    </source>
</evidence>
<dbReference type="AlphaFoldDB" id="A0A1B1BNB2"/>
<feature type="transmembrane region" description="Helical" evidence="1">
    <location>
        <begin position="120"/>
        <end position="138"/>
    </location>
</feature>
<accession>A0A1B1BNB2</accession>
<keyword evidence="1" id="KW-1133">Transmembrane helix</keyword>